<evidence type="ECO:0000313" key="8">
    <source>
        <dbReference type="Proteomes" id="UP000029738"/>
    </source>
</evidence>
<keyword evidence="3" id="KW-0732">Signal</keyword>
<reference evidence="7" key="1">
    <citation type="journal article" date="2015" name="Genome Announc.">
        <title>Draft Genome Sequence of Tolypothrix boutellei Strain VB521301.</title>
        <authorList>
            <person name="Chandrababunaidu M.M."/>
            <person name="Singh D."/>
            <person name="Sen D."/>
            <person name="Bhan S."/>
            <person name="Das S."/>
            <person name="Gupta A."/>
            <person name="Adhikary S.P."/>
            <person name="Tripathy S."/>
        </authorList>
    </citation>
    <scope>NUCLEOTIDE SEQUENCE</scope>
    <source>
        <strain evidence="7">VB521301</strain>
    </source>
</reference>
<dbReference type="SUPFAM" id="SSF48600">
    <property type="entry name" value="Chorismate mutase II"/>
    <property type="match status" value="1"/>
</dbReference>
<evidence type="ECO:0000256" key="4">
    <source>
        <dbReference type="ARBA" id="ARBA00023235"/>
    </source>
</evidence>
<dbReference type="InterPro" id="IPR036263">
    <property type="entry name" value="Chorismate_II_sf"/>
</dbReference>
<keyword evidence="5" id="KW-0812">Transmembrane</keyword>
<protein>
    <recommendedName>
        <fullName evidence="2">chorismate mutase</fullName>
        <ecNumber evidence="2">5.4.99.5</ecNumber>
    </recommendedName>
</protein>
<dbReference type="InterPro" id="IPR002701">
    <property type="entry name" value="CM_II_prokaryot"/>
</dbReference>
<dbReference type="SMART" id="SM00830">
    <property type="entry name" value="CM_2"/>
    <property type="match status" value="1"/>
</dbReference>
<evidence type="ECO:0000256" key="2">
    <source>
        <dbReference type="ARBA" id="ARBA00012404"/>
    </source>
</evidence>
<dbReference type="PANTHER" id="PTHR38041">
    <property type="entry name" value="CHORISMATE MUTASE"/>
    <property type="match status" value="1"/>
</dbReference>
<evidence type="ECO:0000313" key="7">
    <source>
        <dbReference type="EMBL" id="KAF3885178.1"/>
    </source>
</evidence>
<keyword evidence="5" id="KW-1133">Transmembrane helix</keyword>
<feature type="domain" description="Chorismate mutase" evidence="6">
    <location>
        <begin position="37"/>
        <end position="130"/>
    </location>
</feature>
<dbReference type="InterPro" id="IPR051331">
    <property type="entry name" value="Chorismate_mutase-related"/>
</dbReference>
<keyword evidence="8" id="KW-1185">Reference proteome</keyword>
<proteinExistence type="predicted"/>
<sequence length="220" mass="25297">MRANHTQKTILLQTIRIFLVLLVMSALVTATLKYYFVSRHQQFHFTNTFAHQQKQVNNLLQLMQQRLIIAHDVARWKWNKKLPIEDRQREQELIAKVRQQAIVYNIHPDTVTAFFQGQIEAGKQIQKADFQAWQRQGIKFFTNTPDLKKNIRPSLDKLNEEFFPVLAEVIPSLGCSSVRESIQSRAPIVLKGNGIEQNVQRTALAPLLEIKGASCPEASP</sequence>
<dbReference type="GO" id="GO:0004106">
    <property type="term" value="F:chorismate mutase activity"/>
    <property type="evidence" value="ECO:0007669"/>
    <property type="project" value="UniProtKB-EC"/>
</dbReference>
<gene>
    <name evidence="7" type="primary">aroQ</name>
    <name evidence="7" type="ORF">DA73_0400006665</name>
</gene>
<feature type="transmembrane region" description="Helical" evidence="5">
    <location>
        <begin position="15"/>
        <end position="36"/>
    </location>
</feature>
<reference evidence="7" key="2">
    <citation type="submission" date="2019-11" db="EMBL/GenBank/DDBJ databases">
        <title>Improved Assembly of Tolypothrix boutellei genome.</title>
        <authorList>
            <person name="Sarangi A.N."/>
            <person name="Mukherjee M."/>
            <person name="Ghosh S."/>
            <person name="Singh D."/>
            <person name="Das A."/>
            <person name="Kant S."/>
            <person name="Prusty A."/>
            <person name="Tripathy S."/>
        </authorList>
    </citation>
    <scope>NUCLEOTIDE SEQUENCE</scope>
    <source>
        <strain evidence="7">VB521301</strain>
    </source>
</reference>
<comment type="pathway">
    <text evidence="1">Metabolic intermediate biosynthesis; prephenate biosynthesis; prephenate from chorismate: step 1/1.</text>
</comment>
<dbReference type="AlphaFoldDB" id="A0A8S9SZ95"/>
<dbReference type="Gene3D" id="1.20.59.10">
    <property type="entry name" value="Chorismate mutase"/>
    <property type="match status" value="1"/>
</dbReference>
<evidence type="ECO:0000256" key="5">
    <source>
        <dbReference type="SAM" id="Phobius"/>
    </source>
</evidence>
<accession>A0A8S9SZ95</accession>
<name>A0A8S9SZ95_9CYAN</name>
<dbReference type="GO" id="GO:0009697">
    <property type="term" value="P:salicylic acid biosynthetic process"/>
    <property type="evidence" value="ECO:0007669"/>
    <property type="project" value="TreeGrafter"/>
</dbReference>
<dbReference type="EMBL" id="JHEG04000001">
    <property type="protein sequence ID" value="KAF3885178.1"/>
    <property type="molecule type" value="Genomic_DNA"/>
</dbReference>
<dbReference type="InterPro" id="IPR008240">
    <property type="entry name" value="Chorismate_mutase_periplasmic"/>
</dbReference>
<dbReference type="Pfam" id="PF01817">
    <property type="entry name" value="CM_2"/>
    <property type="match status" value="1"/>
</dbReference>
<dbReference type="PROSITE" id="PS51168">
    <property type="entry name" value="CHORISMATE_MUT_2"/>
    <property type="match status" value="1"/>
</dbReference>
<evidence type="ECO:0000256" key="1">
    <source>
        <dbReference type="ARBA" id="ARBA00004817"/>
    </source>
</evidence>
<keyword evidence="5" id="KW-0472">Membrane</keyword>
<dbReference type="RefSeq" id="WP_050046347.1">
    <property type="nucleotide sequence ID" value="NZ_JHEG04000001.1"/>
</dbReference>
<evidence type="ECO:0000256" key="3">
    <source>
        <dbReference type="ARBA" id="ARBA00022729"/>
    </source>
</evidence>
<dbReference type="GO" id="GO:0046417">
    <property type="term" value="P:chorismate metabolic process"/>
    <property type="evidence" value="ECO:0007669"/>
    <property type="project" value="InterPro"/>
</dbReference>
<evidence type="ECO:0000259" key="6">
    <source>
        <dbReference type="PROSITE" id="PS51168"/>
    </source>
</evidence>
<dbReference type="NCBIfam" id="TIGR01806">
    <property type="entry name" value="CM_mono2"/>
    <property type="match status" value="1"/>
</dbReference>
<keyword evidence="4 7" id="KW-0413">Isomerase</keyword>
<organism evidence="7 8">
    <name type="scientific">Tolypothrix bouteillei VB521301</name>
    <dbReference type="NCBI Taxonomy" id="1479485"/>
    <lineage>
        <taxon>Bacteria</taxon>
        <taxon>Bacillati</taxon>
        <taxon>Cyanobacteriota</taxon>
        <taxon>Cyanophyceae</taxon>
        <taxon>Nostocales</taxon>
        <taxon>Tolypothrichaceae</taxon>
        <taxon>Tolypothrix</taxon>
    </lineage>
</organism>
<dbReference type="InterPro" id="IPR036979">
    <property type="entry name" value="CM_dom_sf"/>
</dbReference>
<dbReference type="Proteomes" id="UP000029738">
    <property type="component" value="Unassembled WGS sequence"/>
</dbReference>
<dbReference type="PANTHER" id="PTHR38041:SF2">
    <property type="entry name" value="SECRETED CHORISMATE MUTASE"/>
    <property type="match status" value="1"/>
</dbReference>
<comment type="caution">
    <text evidence="7">The sequence shown here is derived from an EMBL/GenBank/DDBJ whole genome shotgun (WGS) entry which is preliminary data.</text>
</comment>
<dbReference type="OrthoDB" id="6053806at2"/>
<dbReference type="EC" id="5.4.99.5" evidence="2"/>